<evidence type="ECO:0000256" key="5">
    <source>
        <dbReference type="ARBA" id="ARBA00022884"/>
    </source>
</evidence>
<feature type="compositionally biased region" description="Basic residues" evidence="9">
    <location>
        <begin position="296"/>
        <end position="322"/>
    </location>
</feature>
<dbReference type="SMART" id="SM00360">
    <property type="entry name" value="RRM"/>
    <property type="match status" value="1"/>
</dbReference>
<dbReference type="PROSITE" id="PS50102">
    <property type="entry name" value="RRM"/>
    <property type="match status" value="1"/>
</dbReference>
<evidence type="ECO:0000259" key="10">
    <source>
        <dbReference type="PROSITE" id="PS50102"/>
    </source>
</evidence>
<feature type="compositionally biased region" description="Basic and acidic residues" evidence="9">
    <location>
        <begin position="205"/>
        <end position="232"/>
    </location>
</feature>
<comment type="subcellular location">
    <subcellularLocation>
        <location evidence="1">Nucleus speckle</location>
    </subcellularLocation>
    <subcellularLocation>
        <location evidence="2">Nucleus</location>
        <location evidence="2">Nucleoplasm</location>
    </subcellularLocation>
</comment>
<feature type="region of interest" description="Disordered" evidence="9">
    <location>
        <begin position="186"/>
        <end position="389"/>
    </location>
</feature>
<evidence type="ECO:0000256" key="4">
    <source>
        <dbReference type="ARBA" id="ARBA00022664"/>
    </source>
</evidence>
<dbReference type="GO" id="GO:0030619">
    <property type="term" value="F:U1 snRNA binding"/>
    <property type="evidence" value="ECO:0007669"/>
    <property type="project" value="InterPro"/>
</dbReference>
<dbReference type="GO" id="GO:0000398">
    <property type="term" value="P:mRNA splicing, via spliceosome"/>
    <property type="evidence" value="ECO:0007669"/>
    <property type="project" value="TreeGrafter"/>
</dbReference>
<protein>
    <recommendedName>
        <fullName evidence="3">U1 small nuclear ribonucleoprotein 70 kDa</fullName>
    </recommendedName>
</protein>
<evidence type="ECO:0000313" key="11">
    <source>
        <dbReference type="EMBL" id="GIY04933.1"/>
    </source>
</evidence>
<evidence type="ECO:0000256" key="7">
    <source>
        <dbReference type="ARBA" id="ARBA00023274"/>
    </source>
</evidence>
<feature type="domain" description="RRM" evidence="10">
    <location>
        <begin position="102"/>
        <end position="179"/>
    </location>
</feature>
<dbReference type="GO" id="GO:0016607">
    <property type="term" value="C:nuclear speck"/>
    <property type="evidence" value="ECO:0007669"/>
    <property type="project" value="UniProtKB-SubCell"/>
</dbReference>
<dbReference type="AlphaFoldDB" id="A0AAV4Q5H6"/>
<dbReference type="Gene3D" id="3.30.70.330">
    <property type="match status" value="1"/>
</dbReference>
<reference evidence="11 12" key="1">
    <citation type="submission" date="2021-06" db="EMBL/GenBank/DDBJ databases">
        <title>Caerostris darwini draft genome.</title>
        <authorList>
            <person name="Kono N."/>
            <person name="Arakawa K."/>
        </authorList>
    </citation>
    <scope>NUCLEOTIDE SEQUENCE [LARGE SCALE GENOMIC DNA]</scope>
</reference>
<dbReference type="Proteomes" id="UP001054837">
    <property type="component" value="Unassembled WGS sequence"/>
</dbReference>
<keyword evidence="12" id="KW-1185">Reference proteome</keyword>
<name>A0AAV4Q5H6_9ARAC</name>
<dbReference type="Pfam" id="PF00076">
    <property type="entry name" value="RRM_1"/>
    <property type="match status" value="1"/>
</dbReference>
<dbReference type="FunFam" id="3.30.70.330:FF:000153">
    <property type="entry name" value="U1 small nuclear ribonucleoprotein 70 kDa"/>
    <property type="match status" value="1"/>
</dbReference>
<dbReference type="GO" id="GO:0003729">
    <property type="term" value="F:mRNA binding"/>
    <property type="evidence" value="ECO:0007669"/>
    <property type="project" value="TreeGrafter"/>
</dbReference>
<dbReference type="SUPFAM" id="SSF54928">
    <property type="entry name" value="RNA-binding domain, RBD"/>
    <property type="match status" value="1"/>
</dbReference>
<evidence type="ECO:0000313" key="12">
    <source>
        <dbReference type="Proteomes" id="UP001054837"/>
    </source>
</evidence>
<dbReference type="PANTHER" id="PTHR13952">
    <property type="entry name" value="U1 SMALL NUCLEAR RIBONUCLEOPROTEIN 70 KD"/>
    <property type="match status" value="1"/>
</dbReference>
<sequence length="389" mass="45693">MTQFLPPNLLALFKARDPIPFLPPVDKLPHEKRTAGYTGIAEFVNQFEDPATTPAPVKIKTREERKAEKRQQKAEATAYKLEQDIALWCPGENPNATLDPYKTLFVARINYDTSEAKLRREFEMYGPVKKIVVAHDLDRKPRGYAFIEYDRERDMRSAYKHADGKKIEGKRVLVDVERGRTIKGWLPRRLGGGLGGTRRGGPDVNLKHSGREENRNEDRYMERERERPEKPERRRSRSRSRDRGRAGRDRHRSDRHKRDRSRDRERNRDLTQAAGSADVKMDASSEGASIPEPPRKERRRSRSRDRKRRRSRSRDRERKRRDHDRNRDRGDRESRREHGADREERVASVKEEVKDEPSEPQPMQDNFNSAGYEGEYNYNNGENNAYDAY</sequence>
<dbReference type="InterPro" id="IPR022023">
    <property type="entry name" value="U1snRNP70_N"/>
</dbReference>
<feature type="compositionally biased region" description="Basic residues" evidence="9">
    <location>
        <begin position="248"/>
        <end position="259"/>
    </location>
</feature>
<evidence type="ECO:0000256" key="9">
    <source>
        <dbReference type="SAM" id="MobiDB-lite"/>
    </source>
</evidence>
<feature type="compositionally biased region" description="Basic and acidic residues" evidence="9">
    <location>
        <begin position="323"/>
        <end position="357"/>
    </location>
</feature>
<keyword evidence="4" id="KW-0507">mRNA processing</keyword>
<proteinExistence type="predicted"/>
<dbReference type="InterPro" id="IPR051183">
    <property type="entry name" value="U1_U11-U12_snRNP_70-35kDa"/>
</dbReference>
<feature type="compositionally biased region" description="Basic and acidic residues" evidence="9">
    <location>
        <begin position="260"/>
        <end position="269"/>
    </location>
</feature>
<dbReference type="GO" id="GO:0071004">
    <property type="term" value="C:U2-type prespliceosome"/>
    <property type="evidence" value="ECO:0007669"/>
    <property type="project" value="TreeGrafter"/>
</dbReference>
<dbReference type="GO" id="GO:0005685">
    <property type="term" value="C:U1 snRNP"/>
    <property type="evidence" value="ECO:0007669"/>
    <property type="project" value="TreeGrafter"/>
</dbReference>
<evidence type="ECO:0000256" key="6">
    <source>
        <dbReference type="ARBA" id="ARBA00023242"/>
    </source>
</evidence>
<dbReference type="InterPro" id="IPR012677">
    <property type="entry name" value="Nucleotide-bd_a/b_plait_sf"/>
</dbReference>
<evidence type="ECO:0000256" key="1">
    <source>
        <dbReference type="ARBA" id="ARBA00004324"/>
    </source>
</evidence>
<dbReference type="GO" id="GO:0071011">
    <property type="term" value="C:precatalytic spliceosome"/>
    <property type="evidence" value="ECO:0007669"/>
    <property type="project" value="TreeGrafter"/>
</dbReference>
<dbReference type="CDD" id="cd12236">
    <property type="entry name" value="RRM_snRNP70"/>
    <property type="match status" value="1"/>
</dbReference>
<feature type="compositionally biased region" description="Low complexity" evidence="9">
    <location>
        <begin position="370"/>
        <end position="389"/>
    </location>
</feature>
<dbReference type="EMBL" id="BPLQ01004004">
    <property type="protein sequence ID" value="GIY04933.1"/>
    <property type="molecule type" value="Genomic_DNA"/>
</dbReference>
<comment type="caution">
    <text evidence="11">The sequence shown here is derived from an EMBL/GenBank/DDBJ whole genome shotgun (WGS) entry which is preliminary data.</text>
</comment>
<evidence type="ECO:0000256" key="2">
    <source>
        <dbReference type="ARBA" id="ARBA00004642"/>
    </source>
</evidence>
<organism evidence="11 12">
    <name type="scientific">Caerostris darwini</name>
    <dbReference type="NCBI Taxonomy" id="1538125"/>
    <lineage>
        <taxon>Eukaryota</taxon>
        <taxon>Metazoa</taxon>
        <taxon>Ecdysozoa</taxon>
        <taxon>Arthropoda</taxon>
        <taxon>Chelicerata</taxon>
        <taxon>Arachnida</taxon>
        <taxon>Araneae</taxon>
        <taxon>Araneomorphae</taxon>
        <taxon>Entelegynae</taxon>
        <taxon>Araneoidea</taxon>
        <taxon>Araneidae</taxon>
        <taxon>Caerostris</taxon>
    </lineage>
</organism>
<feature type="compositionally biased region" description="Gly residues" evidence="9">
    <location>
        <begin position="190"/>
        <end position="199"/>
    </location>
</feature>
<evidence type="ECO:0000256" key="3">
    <source>
        <dbReference type="ARBA" id="ARBA00016996"/>
    </source>
</evidence>
<evidence type="ECO:0000256" key="8">
    <source>
        <dbReference type="PROSITE-ProRule" id="PRU00176"/>
    </source>
</evidence>
<gene>
    <name evidence="11" type="primary">snRNP-U1-70K</name>
    <name evidence="11" type="ORF">CDAR_30271</name>
</gene>
<dbReference type="InterPro" id="IPR000504">
    <property type="entry name" value="RRM_dom"/>
</dbReference>
<keyword evidence="7 11" id="KW-0687">Ribonucleoprotein</keyword>
<keyword evidence="6" id="KW-0539">Nucleus</keyword>
<accession>A0AAV4Q5H6</accession>
<dbReference type="PANTHER" id="PTHR13952:SF5">
    <property type="entry name" value="U1 SMALL NUCLEAR RIBONUCLEOPROTEIN 70 KDA"/>
    <property type="match status" value="1"/>
</dbReference>
<dbReference type="InterPro" id="IPR034143">
    <property type="entry name" value="snRNP70_RRM"/>
</dbReference>
<keyword evidence="5 8" id="KW-0694">RNA-binding</keyword>
<dbReference type="Pfam" id="PF12220">
    <property type="entry name" value="U1snRNP70_N"/>
    <property type="match status" value="1"/>
</dbReference>
<dbReference type="InterPro" id="IPR035979">
    <property type="entry name" value="RBD_domain_sf"/>
</dbReference>